<accession>A0A4Q7NZW8</accession>
<name>A0A4Q7NZW8_9FLAO</name>
<evidence type="ECO:0000259" key="1">
    <source>
        <dbReference type="Pfam" id="PF22599"/>
    </source>
</evidence>
<dbReference type="EMBL" id="SGXE01000005">
    <property type="protein sequence ID" value="RZS91912.1"/>
    <property type="molecule type" value="Genomic_DNA"/>
</dbReference>
<dbReference type="Proteomes" id="UP000292262">
    <property type="component" value="Unassembled WGS sequence"/>
</dbReference>
<dbReference type="RefSeq" id="WP_130287544.1">
    <property type="nucleotide sequence ID" value="NZ_SGXE01000005.1"/>
</dbReference>
<keyword evidence="3" id="KW-1185">Reference proteome</keyword>
<comment type="caution">
    <text evidence="2">The sequence shown here is derived from an EMBL/GenBank/DDBJ whole genome shotgun (WGS) entry which is preliminary data.</text>
</comment>
<organism evidence="2 3">
    <name type="scientific">Aquimarina brevivitae</name>
    <dbReference type="NCBI Taxonomy" id="323412"/>
    <lineage>
        <taxon>Bacteria</taxon>
        <taxon>Pseudomonadati</taxon>
        <taxon>Bacteroidota</taxon>
        <taxon>Flavobacteriia</taxon>
        <taxon>Flavobacteriales</taxon>
        <taxon>Flavobacteriaceae</taxon>
        <taxon>Aquimarina</taxon>
    </lineage>
</organism>
<proteinExistence type="predicted"/>
<evidence type="ECO:0000313" key="2">
    <source>
        <dbReference type="EMBL" id="RZS91912.1"/>
    </source>
</evidence>
<dbReference type="Pfam" id="PF22599">
    <property type="entry name" value="SecDF_P1_head"/>
    <property type="match status" value="1"/>
</dbReference>
<sequence length="309" mass="34631">MRISISLCSAVISLFLVNCNLQPKPDKFISLKLAIVKPEEAEQKKTAIIELKSRCDKIGIDCRVYEDKNNLLAVELKTNIGVDSAKKLLLSTVDLGFYEVYHLDEMMPYFIELNTLVSELEDKENVFFEKVVSQGYVGGPQLLTFSVKDTTAISNYLSYKEVYPKLPVSKKDLLFAWGLSKSKSEELALYALKKDKKRRGSIISGKRIKRAFQSYNSLDQPVISIEMDEKGALEWKELTTKVFRDHSQIAIVINGTVYSAPGVSSPIEGGRSEVSGQFTVQEAKDLAFLIESGNIPTLKVLTEEVNKLN</sequence>
<dbReference type="Gene3D" id="3.30.1360.200">
    <property type="match status" value="1"/>
</dbReference>
<feature type="domain" description="SecDF P1 head subdomain" evidence="1">
    <location>
        <begin position="199"/>
        <end position="296"/>
    </location>
</feature>
<gene>
    <name evidence="2" type="ORF">EV197_3016</name>
</gene>
<dbReference type="OrthoDB" id="1162158at2"/>
<protein>
    <recommendedName>
        <fullName evidence="1">SecDF P1 head subdomain domain-containing protein</fullName>
    </recommendedName>
</protein>
<dbReference type="AlphaFoldDB" id="A0A4Q7NZW8"/>
<reference evidence="2 3" key="1">
    <citation type="submission" date="2019-02" db="EMBL/GenBank/DDBJ databases">
        <title>Genomic Encyclopedia of Type Strains, Phase IV (KMG-IV): sequencing the most valuable type-strain genomes for metagenomic binning, comparative biology and taxonomic classification.</title>
        <authorList>
            <person name="Goeker M."/>
        </authorList>
    </citation>
    <scope>NUCLEOTIDE SEQUENCE [LARGE SCALE GENOMIC DNA]</scope>
    <source>
        <strain evidence="2 3">DSM 17196</strain>
    </source>
</reference>
<evidence type="ECO:0000313" key="3">
    <source>
        <dbReference type="Proteomes" id="UP000292262"/>
    </source>
</evidence>
<dbReference type="InterPro" id="IPR054384">
    <property type="entry name" value="SecDF_P1_head"/>
</dbReference>